<gene>
    <name evidence="1" type="ORF">PPENT_87.1.T0300305</name>
</gene>
<dbReference type="EMBL" id="CAJJDO010000030">
    <property type="protein sequence ID" value="CAD8157709.1"/>
    <property type="molecule type" value="Genomic_DNA"/>
</dbReference>
<sequence>MNNVLCSFSPFINRNSNIQTENIEFKMRLLHFEPLNINTQPIKQTRIKIERKLSPISNQNYTALFLNKIKVQKMAIQKAKLSSSIDYKAMPQLQVNDYTQFLQPTTLVLPSTQRSNKKYFSQSKPQKCKDNSLIESEKKAQFKIPFRLPKIEKCIEMNESRSSLNRWTMNSSSSLLQAHK</sequence>
<dbReference type="AlphaFoldDB" id="A0A8S1U2Q9"/>
<protein>
    <submittedName>
        <fullName evidence="1">Uncharacterized protein</fullName>
    </submittedName>
</protein>
<comment type="caution">
    <text evidence="1">The sequence shown here is derived from an EMBL/GenBank/DDBJ whole genome shotgun (WGS) entry which is preliminary data.</text>
</comment>
<organism evidence="1 2">
    <name type="scientific">Paramecium pentaurelia</name>
    <dbReference type="NCBI Taxonomy" id="43138"/>
    <lineage>
        <taxon>Eukaryota</taxon>
        <taxon>Sar</taxon>
        <taxon>Alveolata</taxon>
        <taxon>Ciliophora</taxon>
        <taxon>Intramacronucleata</taxon>
        <taxon>Oligohymenophorea</taxon>
        <taxon>Peniculida</taxon>
        <taxon>Parameciidae</taxon>
        <taxon>Paramecium</taxon>
    </lineage>
</organism>
<proteinExistence type="predicted"/>
<keyword evidence="2" id="KW-1185">Reference proteome</keyword>
<dbReference type="OrthoDB" id="289838at2759"/>
<dbReference type="Proteomes" id="UP000689195">
    <property type="component" value="Unassembled WGS sequence"/>
</dbReference>
<accession>A0A8S1U2Q9</accession>
<evidence type="ECO:0000313" key="2">
    <source>
        <dbReference type="Proteomes" id="UP000689195"/>
    </source>
</evidence>
<evidence type="ECO:0000313" key="1">
    <source>
        <dbReference type="EMBL" id="CAD8157709.1"/>
    </source>
</evidence>
<reference evidence="1" key="1">
    <citation type="submission" date="2021-01" db="EMBL/GenBank/DDBJ databases">
        <authorList>
            <consortium name="Genoscope - CEA"/>
            <person name="William W."/>
        </authorList>
    </citation>
    <scope>NUCLEOTIDE SEQUENCE</scope>
</reference>
<name>A0A8S1U2Q9_9CILI</name>